<feature type="active site" description="Charge relay system" evidence="5">
    <location>
        <position position="206"/>
    </location>
</feature>
<dbReference type="OrthoDB" id="6428749at2759"/>
<dbReference type="Proteomes" id="UP000027265">
    <property type="component" value="Unassembled WGS sequence"/>
</dbReference>
<evidence type="ECO:0000256" key="2">
    <source>
        <dbReference type="ARBA" id="ARBA00009199"/>
    </source>
</evidence>
<dbReference type="Gene3D" id="3.90.1300.10">
    <property type="entry name" value="Amidase signature (AS) domain"/>
    <property type="match status" value="1"/>
</dbReference>
<dbReference type="InterPro" id="IPR023631">
    <property type="entry name" value="Amidase_dom"/>
</dbReference>
<sequence>MSNSWTTLVADKLQRQRQSIPPGWEISVPPNDVLDVTSVAKDCGSLSRQELKITGIEDVEELLHKLASGELSSVSVTMAFYKRAIIAHQLTNCLTEIFVERALHRAAELDEYLQTTGQTVGALHGLPISLKDQISMEGLETIMGYVSGIGKYSEHDAVLVQILYDCGAVPFVRTNVPQTIMWAETLNNIFGRTTNPYNRSLTSGGSSGGEAALIALKGSILGVGSDIGGSVRSPAAFCGIYGLRPSYGRVPYEGTPNSFEGQDSVLSVLGPMSRSLSGIKVFMKAIADSKPWQKDPLAVRKPWNEEEYNLLEHGHGKELCFGIIWADGVVVPHPPILRALKQTKSALVAAGHKVIDWVPINHLEMNTLIRAIWGSGAFEDITVATSASGEPLLTSTSLLPDSDGQTPHPFKGAQTSAYKLWQLHKRKRELRKEYLDLWEKTIEVTETGRPIDAIIAPVAPYAAPPHGMNKISNYTRIWSLLDYPALALPVTKVNPAIDLKAPPHQFLCDLDKEHYDLYDPNVFVNAPVAVQLVGRTLEEEALIGIGEVVDAALRAIPTPV</sequence>
<dbReference type="AlphaFoldDB" id="A0A067QJL8"/>
<name>A0A067QJL8_9AGAM</name>
<evidence type="ECO:0000259" key="7">
    <source>
        <dbReference type="Pfam" id="PF01425"/>
    </source>
</evidence>
<reference evidence="9" key="1">
    <citation type="journal article" date="2014" name="Proc. Natl. Acad. Sci. U.S.A.">
        <title>Extensive sampling of basidiomycete genomes demonstrates inadequacy of the white-rot/brown-rot paradigm for wood decay fungi.</title>
        <authorList>
            <person name="Riley R."/>
            <person name="Salamov A.A."/>
            <person name="Brown D.W."/>
            <person name="Nagy L.G."/>
            <person name="Floudas D."/>
            <person name="Held B.W."/>
            <person name="Levasseur A."/>
            <person name="Lombard V."/>
            <person name="Morin E."/>
            <person name="Otillar R."/>
            <person name="Lindquist E.A."/>
            <person name="Sun H."/>
            <person name="LaButti K.M."/>
            <person name="Schmutz J."/>
            <person name="Jabbour D."/>
            <person name="Luo H."/>
            <person name="Baker S.E."/>
            <person name="Pisabarro A.G."/>
            <person name="Walton J.D."/>
            <person name="Blanchette R.A."/>
            <person name="Henrissat B."/>
            <person name="Martin F."/>
            <person name="Cullen D."/>
            <person name="Hibbett D.S."/>
            <person name="Grigoriev I.V."/>
        </authorList>
    </citation>
    <scope>NUCLEOTIDE SEQUENCE [LARGE SCALE GENOMIC DNA]</scope>
    <source>
        <strain evidence="9">MUCL 33604</strain>
    </source>
</reference>
<dbReference type="SUPFAM" id="SSF75304">
    <property type="entry name" value="Amidase signature (AS) enzymes"/>
    <property type="match status" value="1"/>
</dbReference>
<dbReference type="PANTHER" id="PTHR46072:SF2">
    <property type="entry name" value="AMIDASE (EUROFUNG)"/>
    <property type="match status" value="1"/>
</dbReference>
<feature type="domain" description="Amidase" evidence="7">
    <location>
        <begin position="76"/>
        <end position="542"/>
    </location>
</feature>
<dbReference type="STRING" id="933084.A0A067QJL8"/>
<proteinExistence type="inferred from homology"/>
<dbReference type="InterPro" id="IPR036928">
    <property type="entry name" value="AS_sf"/>
</dbReference>
<protein>
    <recommendedName>
        <fullName evidence="3">amidase</fullName>
        <ecNumber evidence="3">3.5.1.4</ecNumber>
    </recommendedName>
</protein>
<dbReference type="HOGENOM" id="CLU_009600_9_2_1"/>
<comment type="similarity">
    <text evidence="2">Belongs to the amidase family.</text>
</comment>
<dbReference type="InParanoid" id="A0A067QJL8"/>
<dbReference type="EC" id="3.5.1.4" evidence="3"/>
<feature type="active site" description="Acyl-ester intermediate" evidence="5">
    <location>
        <position position="230"/>
    </location>
</feature>
<dbReference type="InterPro" id="IPR020556">
    <property type="entry name" value="Amidase_CS"/>
</dbReference>
<organism evidence="8 9">
    <name type="scientific">Jaapia argillacea MUCL 33604</name>
    <dbReference type="NCBI Taxonomy" id="933084"/>
    <lineage>
        <taxon>Eukaryota</taxon>
        <taxon>Fungi</taxon>
        <taxon>Dikarya</taxon>
        <taxon>Basidiomycota</taxon>
        <taxon>Agaricomycotina</taxon>
        <taxon>Agaricomycetes</taxon>
        <taxon>Agaricomycetidae</taxon>
        <taxon>Jaapiales</taxon>
        <taxon>Jaapiaceae</taxon>
        <taxon>Jaapia</taxon>
    </lineage>
</organism>
<evidence type="ECO:0000256" key="5">
    <source>
        <dbReference type="PIRSR" id="PIRSR001221-1"/>
    </source>
</evidence>
<dbReference type="EMBL" id="KL197710">
    <property type="protein sequence ID" value="KDQ63717.1"/>
    <property type="molecule type" value="Genomic_DNA"/>
</dbReference>
<feature type="binding site" evidence="6">
    <location>
        <position position="180"/>
    </location>
    <ligand>
        <name>substrate</name>
    </ligand>
</feature>
<accession>A0A067QJL8</accession>
<dbReference type="Pfam" id="PF01425">
    <property type="entry name" value="Amidase"/>
    <property type="match status" value="1"/>
</dbReference>
<evidence type="ECO:0000256" key="6">
    <source>
        <dbReference type="PIRSR" id="PIRSR001221-2"/>
    </source>
</evidence>
<feature type="active site" description="Charge relay system" evidence="5">
    <location>
        <position position="131"/>
    </location>
</feature>
<evidence type="ECO:0000256" key="1">
    <source>
        <dbReference type="ARBA" id="ARBA00001311"/>
    </source>
</evidence>
<evidence type="ECO:0000313" key="8">
    <source>
        <dbReference type="EMBL" id="KDQ63717.1"/>
    </source>
</evidence>
<keyword evidence="9" id="KW-1185">Reference proteome</keyword>
<dbReference type="PIRSF" id="PIRSF001221">
    <property type="entry name" value="Amidase_fungi"/>
    <property type="match status" value="1"/>
</dbReference>
<comment type="catalytic activity">
    <reaction evidence="1">
        <text>a monocarboxylic acid amide + H2O = a monocarboxylate + NH4(+)</text>
        <dbReference type="Rhea" id="RHEA:12020"/>
        <dbReference type="ChEBI" id="CHEBI:15377"/>
        <dbReference type="ChEBI" id="CHEBI:28938"/>
        <dbReference type="ChEBI" id="CHEBI:35757"/>
        <dbReference type="ChEBI" id="CHEBI:83628"/>
        <dbReference type="EC" id="3.5.1.4"/>
    </reaction>
</comment>
<dbReference type="PROSITE" id="PS00571">
    <property type="entry name" value="AMIDASES"/>
    <property type="match status" value="1"/>
</dbReference>
<evidence type="ECO:0000313" key="9">
    <source>
        <dbReference type="Proteomes" id="UP000027265"/>
    </source>
</evidence>
<feature type="binding site" evidence="6">
    <location>
        <begin position="227"/>
        <end position="230"/>
    </location>
    <ligand>
        <name>substrate</name>
    </ligand>
</feature>
<evidence type="ECO:0000256" key="3">
    <source>
        <dbReference type="ARBA" id="ARBA00012922"/>
    </source>
</evidence>
<keyword evidence="4" id="KW-0378">Hydrolase</keyword>
<dbReference type="GO" id="GO:0004040">
    <property type="term" value="F:amidase activity"/>
    <property type="evidence" value="ECO:0007669"/>
    <property type="project" value="UniProtKB-EC"/>
</dbReference>
<dbReference type="PANTHER" id="PTHR46072">
    <property type="entry name" value="AMIDASE-RELATED-RELATED"/>
    <property type="match status" value="1"/>
</dbReference>
<evidence type="ECO:0000256" key="4">
    <source>
        <dbReference type="ARBA" id="ARBA00022801"/>
    </source>
</evidence>
<feature type="binding site" evidence="6">
    <location>
        <position position="206"/>
    </location>
    <ligand>
        <name>substrate</name>
    </ligand>
</feature>
<gene>
    <name evidence="8" type="ORF">JAAARDRAFT_148343</name>
</gene>